<dbReference type="Gene3D" id="3.40.430.10">
    <property type="entry name" value="Dihydrofolate Reductase, subunit A"/>
    <property type="match status" value="1"/>
</dbReference>
<evidence type="ECO:0000313" key="7">
    <source>
        <dbReference type="Proteomes" id="UP000070598"/>
    </source>
</evidence>
<evidence type="ECO:0000313" key="5">
    <source>
        <dbReference type="EMBL" id="KWX00382.1"/>
    </source>
</evidence>
<dbReference type="InterPro" id="IPR050765">
    <property type="entry name" value="Riboflavin_Biosynth_HTPR"/>
</dbReference>
<dbReference type="InterPro" id="IPR024072">
    <property type="entry name" value="DHFR-like_dom_sf"/>
</dbReference>
<dbReference type="SUPFAM" id="SSF53597">
    <property type="entry name" value="Dihydrofolate reductase-like"/>
    <property type="match status" value="1"/>
</dbReference>
<organism evidence="6 7">
    <name type="scientific">Carbonactinospora thermoautotrophica</name>
    <dbReference type="NCBI Taxonomy" id="1469144"/>
    <lineage>
        <taxon>Bacteria</taxon>
        <taxon>Bacillati</taxon>
        <taxon>Actinomycetota</taxon>
        <taxon>Actinomycetes</taxon>
        <taxon>Kitasatosporales</taxon>
        <taxon>Carbonactinosporaceae</taxon>
        <taxon>Carbonactinospora</taxon>
    </lineage>
</organism>
<dbReference type="RefSeq" id="WP_067070940.1">
    <property type="nucleotide sequence ID" value="NZ_JYIJ01000018.1"/>
</dbReference>
<dbReference type="EMBL" id="JYIJ01000018">
    <property type="protein sequence ID" value="KWX00382.1"/>
    <property type="molecule type" value="Genomic_DNA"/>
</dbReference>
<dbReference type="Proteomes" id="UP000070598">
    <property type="component" value="Unassembled WGS sequence"/>
</dbReference>
<dbReference type="PANTHER" id="PTHR38011">
    <property type="entry name" value="DIHYDROFOLATE REDUCTASE FAMILY PROTEIN (AFU_ORTHOLOGUE AFUA_8G06820)"/>
    <property type="match status" value="1"/>
</dbReference>
<accession>A0A132NF58</accession>
<evidence type="ECO:0000256" key="2">
    <source>
        <dbReference type="ARBA" id="ARBA00022857"/>
    </source>
</evidence>
<evidence type="ECO:0000256" key="1">
    <source>
        <dbReference type="ARBA" id="ARBA00005104"/>
    </source>
</evidence>
<keyword evidence="2" id="KW-0521">NADP</keyword>
<dbReference type="GO" id="GO:0009231">
    <property type="term" value="P:riboflavin biosynthetic process"/>
    <property type="evidence" value="ECO:0007669"/>
    <property type="project" value="InterPro"/>
</dbReference>
<comment type="pathway">
    <text evidence="1">Cofactor biosynthesis; riboflavin biosynthesis.</text>
</comment>
<dbReference type="PANTHER" id="PTHR38011:SF7">
    <property type="entry name" value="2,5-DIAMINO-6-RIBOSYLAMINO-4(3H)-PYRIMIDINONE 5'-PHOSPHATE REDUCTASE"/>
    <property type="match status" value="1"/>
</dbReference>
<dbReference type="InterPro" id="IPR002734">
    <property type="entry name" value="RibDG_C"/>
</dbReference>
<evidence type="ECO:0000259" key="4">
    <source>
        <dbReference type="Pfam" id="PF01872"/>
    </source>
</evidence>
<dbReference type="AlphaFoldDB" id="A0A132NF58"/>
<comment type="caution">
    <text evidence="6">The sequence shown here is derived from an EMBL/GenBank/DDBJ whole genome shotgun (WGS) entry which is preliminary data.</text>
</comment>
<name>A0A132NF58_9ACTN</name>
<dbReference type="GO" id="GO:0008703">
    <property type="term" value="F:5-amino-6-(5-phosphoribosylamino)uracil reductase activity"/>
    <property type="evidence" value="ECO:0007669"/>
    <property type="project" value="InterPro"/>
</dbReference>
<sequence>MRRLLPTYAETVDLPAAYAYPEGRPWLRAQMVSSADGAAVLEGRSGGLSGRADKRVFALTRALADVILVGASTVRVEGYRPPEIRPEFQPLRAGRPSAPPLAIVSRSLDLDLDDPAYREAEPRTIVVTARRAPAARLAAVREVADVIVAGEDLVDVGYAVDALVERGHRRLLCEGGPRLLAEVAAVGRLDELCLTLSPLLIAGSAPRILNGVALQPAQRMELAQLLEEDGFLFARYVRAPA</sequence>
<proteinExistence type="predicted"/>
<gene>
    <name evidence="5" type="ORF">TH66_16400</name>
    <name evidence="6" type="ORF">TR74_13855</name>
</gene>
<dbReference type="Pfam" id="PF01872">
    <property type="entry name" value="RibD_C"/>
    <property type="match status" value="1"/>
</dbReference>
<evidence type="ECO:0000313" key="8">
    <source>
        <dbReference type="Proteomes" id="UP000070659"/>
    </source>
</evidence>
<reference evidence="7" key="2">
    <citation type="submission" date="2015-02" db="EMBL/GenBank/DDBJ databases">
        <title>Physiological reanalysis, assessment of diazotrophy, and genome sequences of multiple isolates of Streptomyces thermoautotrophicus.</title>
        <authorList>
            <person name="MacKellar D.C."/>
            <person name="Lieber L."/>
            <person name="Norman J."/>
            <person name="Bolger A."/>
            <person name="Tobin C."/>
            <person name="Murray J.W."/>
            <person name="Friesen M."/>
            <person name="Prell J."/>
        </authorList>
    </citation>
    <scope>NUCLEOTIDE SEQUENCE [LARGE SCALE GENOMIC DNA]</scope>
    <source>
        <strain evidence="7">UBT1</strain>
    </source>
</reference>
<dbReference type="PATRIC" id="fig|1469144.8.peg.2316"/>
<reference evidence="6 8" key="1">
    <citation type="submission" date="2015-02" db="EMBL/GenBank/DDBJ databases">
        <title>Physiological reanalysis, assessment of diazotrophy, and genome sequences of multiple isolates of Streptomyces thermoautotrophicus.</title>
        <authorList>
            <person name="MacKellar D.C."/>
            <person name="Lieber L."/>
            <person name="Norman J."/>
            <person name="Bolger A."/>
            <person name="Tobin C."/>
            <person name="Murray J.W."/>
            <person name="Prell J."/>
        </authorList>
    </citation>
    <scope>NUCLEOTIDE SEQUENCE [LARGE SCALE GENOMIC DNA]</scope>
    <source>
        <strain evidence="6 8">UBT1</strain>
    </source>
</reference>
<keyword evidence="3" id="KW-0560">Oxidoreductase</keyword>
<feature type="domain" description="Bacterial bifunctional deaminase-reductase C-terminal" evidence="4">
    <location>
        <begin position="25"/>
        <end position="223"/>
    </location>
</feature>
<evidence type="ECO:0000256" key="3">
    <source>
        <dbReference type="ARBA" id="ARBA00023002"/>
    </source>
</evidence>
<dbReference type="Proteomes" id="UP000070659">
    <property type="component" value="Unassembled WGS sequence"/>
</dbReference>
<protein>
    <submittedName>
        <fullName evidence="6">Diaminohydroxyphosphoribosylaminopyrimidine reductase</fullName>
    </submittedName>
</protein>
<evidence type="ECO:0000313" key="6">
    <source>
        <dbReference type="EMBL" id="KWX08689.1"/>
    </source>
</evidence>
<dbReference type="EMBL" id="JYIK01000951">
    <property type="protein sequence ID" value="KWX08689.1"/>
    <property type="molecule type" value="Genomic_DNA"/>
</dbReference>